<evidence type="ECO:0000313" key="1">
    <source>
        <dbReference type="EMBL" id="STN26020.1"/>
    </source>
</evidence>
<name>A0A377F8V6_ECOLX</name>
<protein>
    <submittedName>
        <fullName evidence="1">Uncharacterized protein</fullName>
    </submittedName>
</protein>
<reference evidence="1 2" key="1">
    <citation type="submission" date="2018-06" db="EMBL/GenBank/DDBJ databases">
        <authorList>
            <consortium name="Pathogen Informatics"/>
            <person name="Doyle S."/>
        </authorList>
    </citation>
    <scope>NUCLEOTIDE SEQUENCE [LARGE SCALE GENOMIC DNA]</scope>
    <source>
        <strain evidence="1 2">NCTC13148</strain>
    </source>
</reference>
<sequence>MTPKNSVFRGFGEQFKLGIPLGKIAPSTRDRQHDFVPRL</sequence>
<proteinExistence type="predicted"/>
<gene>
    <name evidence="1" type="ORF">NCTC13148_06446</name>
</gene>
<evidence type="ECO:0000313" key="2">
    <source>
        <dbReference type="Proteomes" id="UP000254255"/>
    </source>
</evidence>
<dbReference type="Proteomes" id="UP000254255">
    <property type="component" value="Unassembled WGS sequence"/>
</dbReference>
<organism evidence="1 2">
    <name type="scientific">Escherichia coli</name>
    <dbReference type="NCBI Taxonomy" id="562"/>
    <lineage>
        <taxon>Bacteria</taxon>
        <taxon>Pseudomonadati</taxon>
        <taxon>Pseudomonadota</taxon>
        <taxon>Gammaproteobacteria</taxon>
        <taxon>Enterobacterales</taxon>
        <taxon>Enterobacteriaceae</taxon>
        <taxon>Escherichia</taxon>
    </lineage>
</organism>
<dbReference type="EMBL" id="UGET01000006">
    <property type="protein sequence ID" value="STN26020.1"/>
    <property type="molecule type" value="Genomic_DNA"/>
</dbReference>
<dbReference type="AlphaFoldDB" id="A0A377F8V6"/>
<accession>A0A377F8V6</accession>